<dbReference type="KEGG" id="kpin:30175354"/>
<dbReference type="EMBL" id="KV700117">
    <property type="protein sequence ID" value="OCF47207.1"/>
    <property type="molecule type" value="Genomic_DNA"/>
</dbReference>
<keyword evidence="6" id="KW-0812">Transmembrane</keyword>
<reference evidence="9" key="2">
    <citation type="submission" date="2013-07" db="EMBL/GenBank/DDBJ databases">
        <authorList>
            <consortium name="The Broad Institute Genome Sequencing Platform"/>
            <person name="Cuomo C."/>
            <person name="Litvintseva A."/>
            <person name="Chen Y."/>
            <person name="Heitman J."/>
            <person name="Sun S."/>
            <person name="Springer D."/>
            <person name="Dromer F."/>
            <person name="Young S.K."/>
            <person name="Zeng Q."/>
            <person name="Gargeya S."/>
            <person name="Fitzgerald M."/>
            <person name="Abouelleil A."/>
            <person name="Alvarado L."/>
            <person name="Berlin A.M."/>
            <person name="Chapman S.B."/>
            <person name="Dewar J."/>
            <person name="Goldberg J."/>
            <person name="Griggs A."/>
            <person name="Gujja S."/>
            <person name="Hansen M."/>
            <person name="Howarth C."/>
            <person name="Imamovic A."/>
            <person name="Larimer J."/>
            <person name="McCowan C."/>
            <person name="Murphy C."/>
            <person name="Pearson M."/>
            <person name="Priest M."/>
            <person name="Roberts A."/>
            <person name="Saif S."/>
            <person name="Shea T."/>
            <person name="Sykes S."/>
            <person name="Wortman J."/>
            <person name="Nusbaum C."/>
            <person name="Birren B."/>
        </authorList>
    </citation>
    <scope>NUCLEOTIDE SEQUENCE</scope>
    <source>
        <strain evidence="9">CBS 10737</strain>
    </source>
</reference>
<organism evidence="8">
    <name type="scientific">Kwoniella pini CBS 10737</name>
    <dbReference type="NCBI Taxonomy" id="1296096"/>
    <lineage>
        <taxon>Eukaryota</taxon>
        <taxon>Fungi</taxon>
        <taxon>Dikarya</taxon>
        <taxon>Basidiomycota</taxon>
        <taxon>Agaricomycotina</taxon>
        <taxon>Tremellomycetes</taxon>
        <taxon>Tremellales</taxon>
        <taxon>Cryptococcaceae</taxon>
        <taxon>Kwoniella</taxon>
    </lineage>
</organism>
<dbReference type="GO" id="GO:0005576">
    <property type="term" value="C:extracellular region"/>
    <property type="evidence" value="ECO:0007669"/>
    <property type="project" value="UniProtKB-SubCell"/>
</dbReference>
<sequence>MAPFQTIIQRQDSTNSTAGDTTSGVPQCVVTCIATAPTAGCSGSDDWTCLCANTDFINSVGACWTSTCSSTDAQYGQAYANQACAFYGVPIGGNGTSTSSPTSTETQATGTAVLTPPVVVTPVFIRVQAIMSSISSLLMVIAIILGVLSCRARYKRDQMASQNRTWNGVTGLTTMDSKAPNTSKNKSRFFNKSTHSSAFGNSRGGINTYQTESFGLNSSNFGGSTTLAGSRSGSSPNHIKSFDNSISPNLTYPITAITSNGGGGGRFTNRLTLNEIENKSEEWELNNVKLDNKKDNENFVIDNLSPTSFESKMESELESNFTPTENGMDSTIALNVLPKEGSGNGKTHAF</sequence>
<feature type="region of interest" description="Disordered" evidence="5">
    <location>
        <begin position="1"/>
        <end position="23"/>
    </location>
</feature>
<keyword evidence="4" id="KW-1015">Disulfide bond</keyword>
<reference evidence="9" key="4">
    <citation type="submission" date="2024-02" db="EMBL/GenBank/DDBJ databases">
        <title>Comparative genomics of Cryptococcus and Kwoniella reveals pathogenesis evolution and contrasting modes of karyotype evolution via chromosome fusion or intercentromeric recombination.</title>
        <authorList>
            <person name="Coelho M.A."/>
            <person name="David-Palma M."/>
            <person name="Shea T."/>
            <person name="Bowers K."/>
            <person name="McGinley-Smith S."/>
            <person name="Mohammad A.W."/>
            <person name="Gnirke A."/>
            <person name="Yurkov A.M."/>
            <person name="Nowrousian M."/>
            <person name="Sun S."/>
            <person name="Cuomo C.A."/>
            <person name="Heitman J."/>
        </authorList>
    </citation>
    <scope>NUCLEOTIDE SEQUENCE</scope>
    <source>
        <strain evidence="9">CBS 10737</strain>
    </source>
</reference>
<reference evidence="8" key="3">
    <citation type="submission" date="2016-07" db="EMBL/GenBank/DDBJ databases">
        <title>Evolution of pathogenesis and genome organization in the Tremellales.</title>
        <authorList>
            <person name="Cuomo C."/>
            <person name="Litvintseva A."/>
            <person name="Heitman J."/>
            <person name="Chen Y."/>
            <person name="Sun S."/>
            <person name="Springer D."/>
            <person name="Dromer F."/>
            <person name="Young S."/>
            <person name="Zeng Q."/>
            <person name="Chapman S."/>
            <person name="Gujja S."/>
            <person name="Saif S."/>
            <person name="Birren B."/>
        </authorList>
    </citation>
    <scope>NUCLEOTIDE SEQUENCE</scope>
    <source>
        <strain evidence="8">CBS 10737</strain>
    </source>
</reference>
<evidence type="ECO:0000313" key="10">
    <source>
        <dbReference type="Proteomes" id="UP000094020"/>
    </source>
</evidence>
<evidence type="ECO:0000256" key="5">
    <source>
        <dbReference type="SAM" id="MobiDB-lite"/>
    </source>
</evidence>
<evidence type="ECO:0000313" key="9">
    <source>
        <dbReference type="EMBL" id="WWC68005.1"/>
    </source>
</evidence>
<gene>
    <name evidence="8" type="ORF">I206_06985</name>
    <name evidence="9" type="ORF">I206_101924</name>
</gene>
<evidence type="ECO:0000313" key="8">
    <source>
        <dbReference type="EMBL" id="OCF47207.1"/>
    </source>
</evidence>
<comment type="subcellular location">
    <subcellularLocation>
        <location evidence="1">Secreted</location>
    </subcellularLocation>
</comment>
<name>A0A1B9HVA8_9TREE</name>
<dbReference type="AlphaFoldDB" id="A0A1B9HVA8"/>
<protein>
    <recommendedName>
        <fullName evidence="7">CFEM domain-containing protein</fullName>
    </recommendedName>
</protein>
<evidence type="ECO:0000256" key="4">
    <source>
        <dbReference type="ARBA" id="ARBA00023157"/>
    </source>
</evidence>
<accession>A0A1B9HVA8</accession>
<proteinExistence type="predicted"/>
<dbReference type="InterPro" id="IPR008427">
    <property type="entry name" value="Extracellular_membr_CFEM_dom"/>
</dbReference>
<dbReference type="PROSITE" id="PS52012">
    <property type="entry name" value="CFEM"/>
    <property type="match status" value="1"/>
</dbReference>
<keyword evidence="2" id="KW-0964">Secreted</keyword>
<evidence type="ECO:0000256" key="2">
    <source>
        <dbReference type="ARBA" id="ARBA00022525"/>
    </source>
</evidence>
<feature type="transmembrane region" description="Helical" evidence="6">
    <location>
        <begin position="129"/>
        <end position="150"/>
    </location>
</feature>
<keyword evidence="10" id="KW-1185">Reference proteome</keyword>
<evidence type="ECO:0000256" key="3">
    <source>
        <dbReference type="ARBA" id="ARBA00022729"/>
    </source>
</evidence>
<evidence type="ECO:0000259" key="7">
    <source>
        <dbReference type="PROSITE" id="PS52012"/>
    </source>
</evidence>
<dbReference type="OrthoDB" id="3065412at2759"/>
<dbReference type="EMBL" id="CP144520">
    <property type="protein sequence ID" value="WWC68005.1"/>
    <property type="molecule type" value="Genomic_DNA"/>
</dbReference>
<feature type="region of interest" description="Disordered" evidence="5">
    <location>
        <begin position="171"/>
        <end position="196"/>
    </location>
</feature>
<dbReference type="RefSeq" id="XP_019008426.1">
    <property type="nucleotide sequence ID" value="XM_019158680.1"/>
</dbReference>
<dbReference type="Pfam" id="PF05730">
    <property type="entry name" value="CFEM"/>
    <property type="match status" value="1"/>
</dbReference>
<evidence type="ECO:0000256" key="6">
    <source>
        <dbReference type="SAM" id="Phobius"/>
    </source>
</evidence>
<feature type="domain" description="CFEM" evidence="7">
    <location>
        <begin position="1"/>
        <end position="111"/>
    </location>
</feature>
<dbReference type="Proteomes" id="UP000094020">
    <property type="component" value="Chromosome 2"/>
</dbReference>
<keyword evidence="3" id="KW-0732">Signal</keyword>
<dbReference type="GeneID" id="30175354"/>
<keyword evidence="6" id="KW-0472">Membrane</keyword>
<reference evidence="8" key="1">
    <citation type="submission" date="2013-07" db="EMBL/GenBank/DDBJ databases">
        <title>The Genome Sequence of Cryptococcus pinus CBS10737.</title>
        <authorList>
            <consortium name="The Broad Institute Genome Sequencing Platform"/>
            <person name="Cuomo C."/>
            <person name="Litvintseva A."/>
            <person name="Chen Y."/>
            <person name="Heitman J."/>
            <person name="Sun S."/>
            <person name="Springer D."/>
            <person name="Dromer F."/>
            <person name="Young S.K."/>
            <person name="Zeng Q."/>
            <person name="Gargeya S."/>
            <person name="Fitzgerald M."/>
            <person name="Abouelleil A."/>
            <person name="Alvarado L."/>
            <person name="Berlin A.M."/>
            <person name="Chapman S.B."/>
            <person name="Dewar J."/>
            <person name="Goldberg J."/>
            <person name="Griggs A."/>
            <person name="Gujja S."/>
            <person name="Hansen M."/>
            <person name="Howarth C."/>
            <person name="Imamovic A."/>
            <person name="Larimer J."/>
            <person name="McCowan C."/>
            <person name="Murphy C."/>
            <person name="Pearson M."/>
            <person name="Priest M."/>
            <person name="Roberts A."/>
            <person name="Saif S."/>
            <person name="Shea T."/>
            <person name="Sykes S."/>
            <person name="Wortman J."/>
            <person name="Nusbaum C."/>
            <person name="Birren B."/>
        </authorList>
    </citation>
    <scope>NUCLEOTIDE SEQUENCE [LARGE SCALE GENOMIC DNA]</scope>
    <source>
        <strain evidence="8">CBS 10737</strain>
    </source>
</reference>
<evidence type="ECO:0000256" key="1">
    <source>
        <dbReference type="ARBA" id="ARBA00004613"/>
    </source>
</evidence>
<dbReference type="STRING" id="1296096.A0A1B9HVA8"/>
<keyword evidence="6" id="KW-1133">Transmembrane helix</keyword>